<keyword evidence="1" id="KW-0812">Transmembrane</keyword>
<reference evidence="2 3" key="1">
    <citation type="submission" date="2019-01" db="EMBL/GenBank/DDBJ databases">
        <title>Pseudoxanthomonas composti sp. nov., isolated from compost.</title>
        <authorList>
            <person name="Yang G."/>
        </authorList>
    </citation>
    <scope>NUCLEOTIDE SEQUENCE [LARGE SCALE GENOMIC DNA]</scope>
    <source>
        <strain evidence="2 3">GSS15</strain>
    </source>
</reference>
<feature type="transmembrane region" description="Helical" evidence="1">
    <location>
        <begin position="280"/>
        <end position="304"/>
    </location>
</feature>
<feature type="transmembrane region" description="Helical" evidence="1">
    <location>
        <begin position="311"/>
        <end position="330"/>
    </location>
</feature>
<evidence type="ECO:0008006" key="4">
    <source>
        <dbReference type="Google" id="ProtNLM"/>
    </source>
</evidence>
<comment type="caution">
    <text evidence="2">The sequence shown here is derived from an EMBL/GenBank/DDBJ whole genome shotgun (WGS) entry which is preliminary data.</text>
</comment>
<name>A0A4Q1JTD5_9GAMM</name>
<evidence type="ECO:0000313" key="2">
    <source>
        <dbReference type="EMBL" id="RXR01398.1"/>
    </source>
</evidence>
<feature type="transmembrane region" description="Helical" evidence="1">
    <location>
        <begin position="23"/>
        <end position="43"/>
    </location>
</feature>
<dbReference type="RefSeq" id="WP_129472216.1">
    <property type="nucleotide sequence ID" value="NZ_SAWZ01000010.1"/>
</dbReference>
<keyword evidence="1" id="KW-0472">Membrane</keyword>
<organism evidence="2 3">
    <name type="scientific">Pseudoxanthomonas composti</name>
    <dbReference type="NCBI Taxonomy" id="2137479"/>
    <lineage>
        <taxon>Bacteria</taxon>
        <taxon>Pseudomonadati</taxon>
        <taxon>Pseudomonadota</taxon>
        <taxon>Gammaproteobacteria</taxon>
        <taxon>Lysobacterales</taxon>
        <taxon>Lysobacteraceae</taxon>
        <taxon>Pseudoxanthomonas</taxon>
    </lineage>
</organism>
<dbReference type="Proteomes" id="UP000289784">
    <property type="component" value="Unassembled WGS sequence"/>
</dbReference>
<dbReference type="EMBL" id="SAWZ01000010">
    <property type="protein sequence ID" value="RXR01398.1"/>
    <property type="molecule type" value="Genomic_DNA"/>
</dbReference>
<keyword evidence="3" id="KW-1185">Reference proteome</keyword>
<sequence>MASASTWPLSVRPHSTAERAPPAWPAVLVFALLLAALGALCWLTRMHGLVSADALAMTAKLYVLRDAAGFRLEYLGFEYPQATTYLGALLAALPGVHAEAVPYVLDLVAISLLGASVWRDIAHRHGAGWASLLVLLLFAHPYLWWAATSGQQQGLGLFLLYRLLRVFADVAGRPEPMTYMRLGGWLCALLFVDERGMYIVLALAPWLILVAPREVLQRSPLAFYLVTYVPVVFAALGWVYLNWLFLRDGFGFLSDPGSSFRGAFSASAYLPWLEDAGGRFWYPAGVTLLAGLMTVPVLVFSLLVARARDQYDGIVAAGTVITAAALAAYWRFAAQPADFILLLLPAGMLVMRSVARPMLAGVAFATLLGICGGWMTLGYRASPAVTEWMAALARPVAPTLEEERTLGQWLAREPMPTLIDDRAAFAVIAGYGSAHELILPFSQRFKLALLSPARTPPQIVVADPRSEAGSRDAVSLRFPGLWEHGRPGYFLVHEQGPYRVWRRAP</sequence>
<feature type="transmembrane region" description="Helical" evidence="1">
    <location>
        <begin position="358"/>
        <end position="377"/>
    </location>
</feature>
<keyword evidence="1" id="KW-1133">Transmembrane helix</keyword>
<dbReference type="OrthoDB" id="5287974at2"/>
<dbReference type="AlphaFoldDB" id="A0A4Q1JTD5"/>
<proteinExistence type="predicted"/>
<protein>
    <recommendedName>
        <fullName evidence="4">Glycosyltransferase RgtA/B/C/D-like domain-containing protein</fullName>
    </recommendedName>
</protein>
<evidence type="ECO:0000313" key="3">
    <source>
        <dbReference type="Proteomes" id="UP000289784"/>
    </source>
</evidence>
<evidence type="ECO:0000256" key="1">
    <source>
        <dbReference type="SAM" id="Phobius"/>
    </source>
</evidence>
<feature type="transmembrane region" description="Helical" evidence="1">
    <location>
        <begin position="221"/>
        <end position="241"/>
    </location>
</feature>
<gene>
    <name evidence="2" type="ORF">EPA99_15830</name>
</gene>
<accession>A0A4Q1JTD5</accession>
<feature type="transmembrane region" description="Helical" evidence="1">
    <location>
        <begin position="127"/>
        <end position="147"/>
    </location>
</feature>
<feature type="transmembrane region" description="Helical" evidence="1">
    <location>
        <begin position="182"/>
        <end position="209"/>
    </location>
</feature>